<dbReference type="EMBL" id="MU003704">
    <property type="protein sequence ID" value="KAF2807638.1"/>
    <property type="molecule type" value="Genomic_DNA"/>
</dbReference>
<reference evidence="3" key="2">
    <citation type="submission" date="2020-04" db="EMBL/GenBank/DDBJ databases">
        <authorList>
            <consortium name="NCBI Genome Project"/>
        </authorList>
    </citation>
    <scope>NUCLEOTIDE SEQUENCE</scope>
    <source>
        <strain evidence="3">CBS 304.34</strain>
    </source>
</reference>
<dbReference type="RefSeq" id="XP_033574602.1">
    <property type="nucleotide sequence ID" value="XM_033726553.1"/>
</dbReference>
<reference evidence="1 3" key="1">
    <citation type="journal article" date="2020" name="Stud. Mycol.">
        <title>101 Dothideomycetes genomes: a test case for predicting lifestyles and emergence of pathogens.</title>
        <authorList>
            <person name="Haridas S."/>
            <person name="Albert R."/>
            <person name="Binder M."/>
            <person name="Bloem J."/>
            <person name="Labutti K."/>
            <person name="Salamov A."/>
            <person name="Andreopoulos B."/>
            <person name="Baker S."/>
            <person name="Barry K."/>
            <person name="Bills G."/>
            <person name="Bluhm B."/>
            <person name="Cannon C."/>
            <person name="Castanera R."/>
            <person name="Culley D."/>
            <person name="Daum C."/>
            <person name="Ezra D."/>
            <person name="Gonzalez J."/>
            <person name="Henrissat B."/>
            <person name="Kuo A."/>
            <person name="Liang C."/>
            <person name="Lipzen A."/>
            <person name="Lutzoni F."/>
            <person name="Magnuson J."/>
            <person name="Mondo S."/>
            <person name="Nolan M."/>
            <person name="Ohm R."/>
            <person name="Pangilinan J."/>
            <person name="Park H.-J."/>
            <person name="Ramirez L."/>
            <person name="Alfaro M."/>
            <person name="Sun H."/>
            <person name="Tritt A."/>
            <person name="Yoshinaga Y."/>
            <person name="Zwiers L.-H."/>
            <person name="Turgeon B."/>
            <person name="Goodwin S."/>
            <person name="Spatafora J."/>
            <person name="Crous P."/>
            <person name="Grigoriev I."/>
        </authorList>
    </citation>
    <scope>NUCLEOTIDE SEQUENCE</scope>
    <source>
        <strain evidence="1 3">CBS 304.34</strain>
    </source>
</reference>
<evidence type="ECO:0000313" key="3">
    <source>
        <dbReference type="RefSeq" id="XP_033574602.1"/>
    </source>
</evidence>
<evidence type="ECO:0000313" key="1">
    <source>
        <dbReference type="EMBL" id="KAF2807638.1"/>
    </source>
</evidence>
<dbReference type="AlphaFoldDB" id="A0A6A6YGD6"/>
<sequence>MTSDTRKLMTGDVDVCCRGLGIFSHPWSDSFGRYGPFDKPRSDDTARIQYDGTEIEKLRKEIDALSGRYEKMEQVVRERLRDAREQTEALSECNVKLQKAVRNMRVARRRWVSGGGRSGFGEDDWASNTAGSRRAGKTAAQNWILVGTRVVYCALGSFVVWHCCLKAEKAKEKQENRVDFNLGRCIRVWDLCN</sequence>
<dbReference type="Proteomes" id="UP000504636">
    <property type="component" value="Unplaced"/>
</dbReference>
<organism evidence="1">
    <name type="scientific">Mytilinidion resinicola</name>
    <dbReference type="NCBI Taxonomy" id="574789"/>
    <lineage>
        <taxon>Eukaryota</taxon>
        <taxon>Fungi</taxon>
        <taxon>Dikarya</taxon>
        <taxon>Ascomycota</taxon>
        <taxon>Pezizomycotina</taxon>
        <taxon>Dothideomycetes</taxon>
        <taxon>Pleosporomycetidae</taxon>
        <taxon>Mytilinidiales</taxon>
        <taxon>Mytilinidiaceae</taxon>
        <taxon>Mytilinidion</taxon>
    </lineage>
</organism>
<name>A0A6A6YGD6_9PEZI</name>
<accession>A0A6A6YGD6</accession>
<keyword evidence="2" id="KW-1185">Reference proteome</keyword>
<reference evidence="3" key="3">
    <citation type="submission" date="2025-04" db="UniProtKB">
        <authorList>
            <consortium name="RefSeq"/>
        </authorList>
    </citation>
    <scope>IDENTIFICATION</scope>
    <source>
        <strain evidence="3">CBS 304.34</strain>
    </source>
</reference>
<evidence type="ECO:0000313" key="2">
    <source>
        <dbReference type="Proteomes" id="UP000504636"/>
    </source>
</evidence>
<proteinExistence type="predicted"/>
<protein>
    <submittedName>
        <fullName evidence="1 3">Uncharacterized protein</fullName>
    </submittedName>
</protein>
<gene>
    <name evidence="1 3" type="ORF">BDZ99DRAFT_535076</name>
</gene>
<dbReference type="GeneID" id="54467446"/>